<reference evidence="1" key="1">
    <citation type="submission" date="2021-01" db="EMBL/GenBank/DDBJ databases">
        <authorList>
            <consortium name="Aspergillus puulaauensis MK2 genome sequencing consortium"/>
            <person name="Kazuki M."/>
            <person name="Futagami T."/>
        </authorList>
    </citation>
    <scope>NUCLEOTIDE SEQUENCE</scope>
    <source>
        <strain evidence="1">MK2</strain>
    </source>
</reference>
<organism evidence="1 2">
    <name type="scientific">Aspergillus puulaauensis</name>
    <dbReference type="NCBI Taxonomy" id="1220207"/>
    <lineage>
        <taxon>Eukaryota</taxon>
        <taxon>Fungi</taxon>
        <taxon>Dikarya</taxon>
        <taxon>Ascomycota</taxon>
        <taxon>Pezizomycotina</taxon>
        <taxon>Eurotiomycetes</taxon>
        <taxon>Eurotiomycetidae</taxon>
        <taxon>Eurotiales</taxon>
        <taxon>Aspergillaceae</taxon>
        <taxon>Aspergillus</taxon>
    </lineage>
</organism>
<dbReference type="KEGG" id="apuu:APUU_12352S"/>
<reference evidence="1" key="2">
    <citation type="submission" date="2021-02" db="EMBL/GenBank/DDBJ databases">
        <title>Aspergillus puulaauensis MK2 genome sequence.</title>
        <authorList>
            <person name="Futagami T."/>
            <person name="Mori K."/>
            <person name="Kadooka C."/>
            <person name="Tanaka T."/>
        </authorList>
    </citation>
    <scope>NUCLEOTIDE SEQUENCE</scope>
    <source>
        <strain evidence="1">MK2</strain>
    </source>
</reference>
<dbReference type="GeneID" id="64969529"/>
<name>A0A7R8AHD3_9EURO</name>
<accession>A0A7R8AHD3</accession>
<dbReference type="OrthoDB" id="3590765at2759"/>
<dbReference type="Proteomes" id="UP000654913">
    <property type="component" value="Chromosome 1"/>
</dbReference>
<dbReference type="RefSeq" id="XP_041551718.1">
    <property type="nucleotide sequence ID" value="XM_041698544.1"/>
</dbReference>
<keyword evidence="2" id="KW-1185">Reference proteome</keyword>
<proteinExistence type="predicted"/>
<sequence>MPTADRALAYTVSTRDFDMIRAMSLRPVTERKPFQLPAMGRRGAGILLGHSINPNPDAGVHDTNKPREAWALKSGLYTPRQLVESFAPLLDTVVFRMGPDPPDVRSSRCQLLDNLAANLDTNTREASMHFPNKDLDDSRTEIADQARRIGKTLVQYARSHTGAVSNPDLYLRSPCEGHLLTKPNVDLMFGPRSAPHLMQLFNEYMHQMVLLRDALLPFKNYEDVVIPINGQAARGMRYLEPRRSEFLVQLWTKQVSQVAVVKLAQALLAPGILGQDAVGSTSSRGYGFQYAHGLVLPAVLAGGDTPFHLLQYIPARLVEVSTDDIVFDYKMQDYYLAPRVEISAGVAAAQAPASYPLDTGSHSVQRATIEVRPVVPRLASSSVATRQLELRLELDSGTSISVDVGQVCRGHRYAYMAHRASSASVSGNGNRAMNNEAEAEAPTVIVHDATSVIIQSKEQGLVTAKGGLHVITTQDPLISLALLGILYHGNVVLLPKDEGLEQAENAGKGLEPKFILWGGVERGGLRGRF</sequence>
<evidence type="ECO:0000313" key="1">
    <source>
        <dbReference type="EMBL" id="BCS19524.1"/>
    </source>
</evidence>
<protein>
    <submittedName>
        <fullName evidence="1">Uncharacterized protein</fullName>
    </submittedName>
</protein>
<evidence type="ECO:0000313" key="2">
    <source>
        <dbReference type="Proteomes" id="UP000654913"/>
    </source>
</evidence>
<dbReference type="EMBL" id="AP024443">
    <property type="protein sequence ID" value="BCS19524.1"/>
    <property type="molecule type" value="Genomic_DNA"/>
</dbReference>
<dbReference type="AlphaFoldDB" id="A0A7R8AHD3"/>
<gene>
    <name evidence="1" type="ORF">APUU_12352S</name>
</gene>